<feature type="compositionally biased region" description="Low complexity" evidence="3">
    <location>
        <begin position="499"/>
        <end position="510"/>
    </location>
</feature>
<accession>A0AAE0Z7M1</accession>
<dbReference type="Proteomes" id="UP001283361">
    <property type="component" value="Unassembled WGS sequence"/>
</dbReference>
<sequence>MYEGKNIHYSSTDSKLLCSFSGKLCNQRRLNGYGFCVRHILEDPTAPFRRCAYVAKSSNQMCTQAIPNHEERRYCNNHMQVLGMLPKKERKKKEKLPTTQDSKLSITAVGLAKTKFSLSSTKDLGSGLSGLKSPHVPGIAVAADFDDPYAFPDGGPAEGKLPGGAGLGGLTHVTADSILGKSLQSGQGFVRSASDITSSSSNNSCLNMAGGSIIAKFYPELAEKLEKARAKPLAEPKSAIKSRARTSRTMNKLQTKIAQNKINEKIRKSQELNYSLTDSNSSPLQMSSPEHSLSMEHSPSPGCDFSPASTSSQAFSPQAGTTPTPTPQFHQHHSIALTGLSSTLAGYEQSHLITPQDVPPLPQVDTSFLATLAAQDNLGFHSGVGDDVSSSVAGAVTAVAGGDLSSSCTERLQLPQTPPRLPPPYPGSSTLSTPSSLTSSDMPSVSTTCTQPRHRTTSQCGGLSQTGPSGPQSEGVPVIPPFTPPQQSTRHRNLQSQVPPSFLSPPSSSPYLTAKTFNNQFSSTTSEELSAPSKPLSHQQATVSTSSPSISSSSDIFSMFNLTKKQASLDLGTGLLSQSHMLAAHMSLPPPPPYVPPSIPSKVTTPTHQPSTTTSSKSKATISVHNILPSSVPKMSVPHTKLKKLRGLLSGVSAKRKLKSDLASDYYSHYVKRKKNNHYFTESSLFSSDDGTEDEDADILPWQRDMFSASSDEEDEVEEDDEIGNTVPMSMRPTKISLLKTQLRRQWMQGRRAAQVNSEVMQAQNEATLSLIQSARESGASAVRALWQIKHIRKSKKKLKKKKSKFKPCCHKNEKEGQCKNVCLPYANHCVKHITYNVDQQLFDFCTAKFASNVQCCLPSFDLRHELPLCQEHAAKADNYQRLLELENKKKPRKKSKPPALTRPPRKGKKKKKGRYSKPQKPMPPPQSIALDSTLSDVDVTSIDPARPEDDIEVLPTLPASDPATRDGKITHAPAVMAPGGSTGTIQSSIVSSERDSNKHLDHTALELPDSLLPSDFDKPFELPLEQATNLLEESDLQEVVNKMPFDALDLFGKSGEADHEPDAVADLPSQQSVSSGTSVVTSTDLNSAARSKEALEKLLSGTMSEEESMQLAMVLAQSLHSDAELGRHARLLAEAGGVATEDGLEGVGVGMGAGMSVVDGNIFGGGPNVAGSASMANDGDVGGVVNVAGIVGYGGMDLVGNVGAEVVGEMGIAGGNMGVLTGNAADGNFILSSATAGLGQSSLLTTHVDKVGGVENAGGRALLSSSQVLGGLGLGGPADAGASKAGMGQNCLMVSHQNPQLPVTGPPAYHLSSTLTSSKTGGSDLKKMGTSSQPIQQPSHLQQQHQLHLQQKQNQQRLQHQVHLQKRQQRQTLQQQQQKQQPLNQAVVSAPLSMGSSSLSVTGEAVDAIPSILTADLNTVYGQIESLSRFQMAAQKTQGLGLNHLVGLDPFTSSPPSTSATISTAKAVIRHLPTGTVSPPSSLALIANTSASTQISLSSDVSQRSVASAGAGNGLSQSLNSKNIISSPPNVCLQQQPSRVAMNPPSQQYQNVVLQQPLPVTLVSSSCSTSSGLALSAPSLSNAKLSTITQSQSQLHPSQSHNLKMQQQQQQQQHQLQQLQMRQQHMQQHQQLRASPATVKYMLQVASSASSSSTSPSPLPSRAKLILPDKVINSQEIMLRGASPKPFGLPKFSPGAHRLNLNSGTYQEGPKQSNFPPRAAQSSDSSRLKLTSSGTKLLDSNTNKISLTKSFNTSSSSSSPSPPSFNPLSSSPKPSGFVKLLPGGGTCAPPSSSSSTSPLMSNTFRPPNLLDGADNAATELISVTVRQPSSMESVPSTVRHTLPDVCPTAMTLPSTPPLQLPSSLGHQQTFSGTSPSASLQPPTLASASSASSSPSRTSQNISSSTSSSPTPIKLSGRQHSLPSSPMQQHATLRGPNTSPVMSGATPQHAVQQNGLQFVSTTLGGGNVVGIGSRAAQVVNKFQGNKTAKAKNKANNVAAAAAEAARLSALASAAGVPVVCNPVSLPGFAPGQGLSTPTFKSSGSS</sequence>
<feature type="compositionally biased region" description="Low complexity" evidence="3">
    <location>
        <begin position="1070"/>
        <end position="1084"/>
    </location>
</feature>
<feature type="compositionally biased region" description="Polar residues" evidence="3">
    <location>
        <begin position="276"/>
        <end position="297"/>
    </location>
</feature>
<evidence type="ECO:0000256" key="1">
    <source>
        <dbReference type="ARBA" id="ARBA00004123"/>
    </source>
</evidence>
<evidence type="ECO:0000256" key="3">
    <source>
        <dbReference type="SAM" id="MobiDB-lite"/>
    </source>
</evidence>
<dbReference type="Pfam" id="PF13891">
    <property type="entry name" value="zf-C3HC3H_KANSL2"/>
    <property type="match status" value="2"/>
</dbReference>
<gene>
    <name evidence="5" type="ORF">RRG08_050109</name>
</gene>
<evidence type="ECO:0000313" key="5">
    <source>
        <dbReference type="EMBL" id="KAK3763407.1"/>
    </source>
</evidence>
<dbReference type="GO" id="GO:0005634">
    <property type="term" value="C:nucleus"/>
    <property type="evidence" value="ECO:0007669"/>
    <property type="project" value="UniProtKB-SubCell"/>
</dbReference>
<evidence type="ECO:0000313" key="6">
    <source>
        <dbReference type="Proteomes" id="UP001283361"/>
    </source>
</evidence>
<evidence type="ECO:0000259" key="4">
    <source>
        <dbReference type="Pfam" id="PF13891"/>
    </source>
</evidence>
<keyword evidence="2" id="KW-0539">Nucleus</keyword>
<feature type="compositionally biased region" description="Low complexity" evidence="3">
    <location>
        <begin position="1589"/>
        <end position="1634"/>
    </location>
</feature>
<feature type="compositionally biased region" description="Polar residues" evidence="3">
    <location>
        <begin position="515"/>
        <end position="528"/>
    </location>
</feature>
<feature type="region of interest" description="Disordered" evidence="3">
    <location>
        <begin position="1054"/>
        <end position="1088"/>
    </location>
</feature>
<feature type="domain" description="KANL2-like probable zinc-finger" evidence="4">
    <location>
        <begin position="18"/>
        <end position="79"/>
    </location>
</feature>
<feature type="region of interest" description="Disordered" evidence="3">
    <location>
        <begin position="402"/>
        <end position="548"/>
    </location>
</feature>
<feature type="compositionally biased region" description="Low complexity" evidence="3">
    <location>
        <begin position="1767"/>
        <end position="1776"/>
    </location>
</feature>
<feature type="region of interest" description="Disordered" evidence="3">
    <location>
        <begin position="1589"/>
        <end position="1635"/>
    </location>
</feature>
<dbReference type="InterPro" id="IPR025927">
    <property type="entry name" value="Znf_KANL2-like"/>
</dbReference>
<name>A0AAE0Z7M1_9GAST</name>
<feature type="compositionally biased region" description="Basic residues" evidence="3">
    <location>
        <begin position="904"/>
        <end position="918"/>
    </location>
</feature>
<feature type="compositionally biased region" description="Polar residues" evidence="3">
    <location>
        <begin position="1735"/>
        <end position="1746"/>
    </location>
</feature>
<comment type="subcellular location">
    <subcellularLocation>
        <location evidence="1">Nucleus</location>
    </subcellularLocation>
</comment>
<dbReference type="PANTHER" id="PTHR16198:SF2">
    <property type="entry name" value="INO80 COMPLEX SUBUNIT D"/>
    <property type="match status" value="1"/>
</dbReference>
<feature type="region of interest" description="Disordered" evidence="3">
    <location>
        <begin position="1846"/>
        <end position="1949"/>
    </location>
</feature>
<feature type="compositionally biased region" description="Polar residues" evidence="3">
    <location>
        <begin position="1918"/>
        <end position="1949"/>
    </location>
</feature>
<comment type="caution">
    <text evidence="5">The sequence shown here is derived from an EMBL/GenBank/DDBJ whole genome shotgun (WGS) entry which is preliminary data.</text>
</comment>
<dbReference type="PANTHER" id="PTHR16198">
    <property type="match status" value="1"/>
</dbReference>
<feature type="compositionally biased region" description="Low complexity" evidence="3">
    <location>
        <begin position="427"/>
        <end position="447"/>
    </location>
</feature>
<feature type="region of interest" description="Disordered" evidence="3">
    <location>
        <begin position="229"/>
        <end position="264"/>
    </location>
</feature>
<keyword evidence="6" id="KW-1185">Reference proteome</keyword>
<reference evidence="5" key="1">
    <citation type="journal article" date="2023" name="G3 (Bethesda)">
        <title>A reference genome for the long-term kleptoplast-retaining sea slug Elysia crispata morphotype clarki.</title>
        <authorList>
            <person name="Eastman K.E."/>
            <person name="Pendleton A.L."/>
            <person name="Shaikh M.A."/>
            <person name="Suttiyut T."/>
            <person name="Ogas R."/>
            <person name="Tomko P."/>
            <person name="Gavelis G."/>
            <person name="Widhalm J.R."/>
            <person name="Wisecaver J.H."/>
        </authorList>
    </citation>
    <scope>NUCLEOTIDE SEQUENCE</scope>
    <source>
        <strain evidence="5">ECLA1</strain>
    </source>
</reference>
<evidence type="ECO:0000256" key="2">
    <source>
        <dbReference type="ARBA" id="ARBA00023242"/>
    </source>
</evidence>
<feature type="region of interest" description="Disordered" evidence="3">
    <location>
        <begin position="1304"/>
        <end position="1360"/>
    </location>
</feature>
<feature type="compositionally biased region" description="Low complexity" evidence="3">
    <location>
        <begin position="1875"/>
        <end position="1912"/>
    </location>
</feature>
<proteinExistence type="predicted"/>
<feature type="domain" description="KANL2-like probable zinc-finger" evidence="4">
    <location>
        <begin position="816"/>
        <end position="874"/>
    </location>
</feature>
<feature type="region of interest" description="Disordered" evidence="3">
    <location>
        <begin position="276"/>
        <end position="330"/>
    </location>
</feature>
<feature type="compositionally biased region" description="Polar residues" evidence="3">
    <location>
        <begin position="457"/>
        <end position="472"/>
    </location>
</feature>
<feature type="region of interest" description="Disordered" evidence="3">
    <location>
        <begin position="1689"/>
        <end position="1813"/>
    </location>
</feature>
<feature type="compositionally biased region" description="Pro residues" evidence="3">
    <location>
        <begin position="416"/>
        <end position="426"/>
    </location>
</feature>
<dbReference type="EMBL" id="JAWDGP010004563">
    <property type="protein sequence ID" value="KAK3763407.1"/>
    <property type="molecule type" value="Genomic_DNA"/>
</dbReference>
<feature type="compositionally biased region" description="Polar residues" evidence="3">
    <location>
        <begin position="1701"/>
        <end position="1716"/>
    </location>
</feature>
<organism evidence="5 6">
    <name type="scientific">Elysia crispata</name>
    <name type="common">lettuce slug</name>
    <dbReference type="NCBI Taxonomy" id="231223"/>
    <lineage>
        <taxon>Eukaryota</taxon>
        <taxon>Metazoa</taxon>
        <taxon>Spiralia</taxon>
        <taxon>Lophotrochozoa</taxon>
        <taxon>Mollusca</taxon>
        <taxon>Gastropoda</taxon>
        <taxon>Heterobranchia</taxon>
        <taxon>Euthyneura</taxon>
        <taxon>Panpulmonata</taxon>
        <taxon>Sacoglossa</taxon>
        <taxon>Placobranchoidea</taxon>
        <taxon>Plakobranchidae</taxon>
        <taxon>Elysia</taxon>
    </lineage>
</organism>
<protein>
    <recommendedName>
        <fullName evidence="4">KANL2-like probable zinc-finger domain-containing protein</fullName>
    </recommendedName>
</protein>
<feature type="region of interest" description="Disordered" evidence="3">
    <location>
        <begin position="886"/>
        <end position="998"/>
    </location>
</feature>
<feature type="compositionally biased region" description="Polar residues" evidence="3">
    <location>
        <begin position="247"/>
        <end position="261"/>
    </location>
</feature>
<feature type="compositionally biased region" description="Low complexity" evidence="3">
    <location>
        <begin position="1337"/>
        <end position="1360"/>
    </location>
</feature>
<feature type="compositionally biased region" description="Low complexity" evidence="3">
    <location>
        <begin position="1747"/>
        <end position="1760"/>
    </location>
</feature>
<feature type="compositionally biased region" description="Low complexity" evidence="3">
    <location>
        <begin position="1312"/>
        <end position="1324"/>
    </location>
</feature>
<feature type="compositionally biased region" description="Polar residues" evidence="3">
    <location>
        <begin position="307"/>
        <end position="320"/>
    </location>
</feature>
<feature type="compositionally biased region" description="Low complexity" evidence="3">
    <location>
        <begin position="1790"/>
        <end position="1799"/>
    </location>
</feature>
<feature type="compositionally biased region" description="Low complexity" evidence="3">
    <location>
        <begin position="1723"/>
        <end position="1734"/>
    </location>
</feature>